<dbReference type="PANTHER" id="PTHR43540">
    <property type="entry name" value="PEROXYUREIDOACRYLATE/UREIDOACRYLATE AMIDOHYDROLASE-RELATED"/>
    <property type="match status" value="1"/>
</dbReference>
<evidence type="ECO:0000313" key="3">
    <source>
        <dbReference type="EMBL" id="POH75001.1"/>
    </source>
</evidence>
<dbReference type="PANTHER" id="PTHR43540:SF14">
    <property type="entry name" value="ISOCHORISMATASE"/>
    <property type="match status" value="1"/>
</dbReference>
<accession>A0A2S4A0G1</accession>
<dbReference type="InterPro" id="IPR000868">
    <property type="entry name" value="Isochorismatase-like_dom"/>
</dbReference>
<evidence type="ECO:0000259" key="2">
    <source>
        <dbReference type="Pfam" id="PF00857"/>
    </source>
</evidence>
<name>A0A2S4A0G1_ARTGL</name>
<dbReference type="OrthoDB" id="3174612at2"/>
<keyword evidence="1 3" id="KW-0378">Hydrolase</keyword>
<dbReference type="EMBL" id="PPXC01000002">
    <property type="protein sequence ID" value="POH75001.1"/>
    <property type="molecule type" value="Genomic_DNA"/>
</dbReference>
<dbReference type="InterPro" id="IPR036380">
    <property type="entry name" value="Isochorismatase-like_sf"/>
</dbReference>
<dbReference type="InterPro" id="IPR050272">
    <property type="entry name" value="Isochorismatase-like_hydrls"/>
</dbReference>
<evidence type="ECO:0000256" key="1">
    <source>
        <dbReference type="ARBA" id="ARBA00022801"/>
    </source>
</evidence>
<protein>
    <submittedName>
        <fullName evidence="3">Cysteine hydrolase</fullName>
    </submittedName>
</protein>
<dbReference type="Proteomes" id="UP000237061">
    <property type="component" value="Unassembled WGS sequence"/>
</dbReference>
<organism evidence="3 4">
    <name type="scientific">Arthrobacter glacialis</name>
    <dbReference type="NCBI Taxonomy" id="1664"/>
    <lineage>
        <taxon>Bacteria</taxon>
        <taxon>Bacillati</taxon>
        <taxon>Actinomycetota</taxon>
        <taxon>Actinomycetes</taxon>
        <taxon>Micrococcales</taxon>
        <taxon>Micrococcaceae</taxon>
        <taxon>Arthrobacter</taxon>
    </lineage>
</organism>
<dbReference type="Pfam" id="PF00857">
    <property type="entry name" value="Isochorismatase"/>
    <property type="match status" value="1"/>
</dbReference>
<evidence type="ECO:0000313" key="4">
    <source>
        <dbReference type="Proteomes" id="UP000237061"/>
    </source>
</evidence>
<reference evidence="3 4" key="1">
    <citation type="submission" date="2018-01" db="EMBL/GenBank/DDBJ databases">
        <title>Arthrobacter sp. nov., from glaciers in China.</title>
        <authorList>
            <person name="Liu Q."/>
            <person name="Xin Y.-H."/>
        </authorList>
    </citation>
    <scope>NUCLEOTIDE SEQUENCE [LARGE SCALE GENOMIC DNA]</scope>
    <source>
        <strain evidence="3 4">HLT2-12-2</strain>
    </source>
</reference>
<sequence>MADPALFCGAPPCNTAGVNQHLERPGTALLIIDLQKDVLAQCVDTTGVLARTAVLIGRARASQLPVIFVQHEEPDMPRHSSGWELDPSLPVQPGDALVFKSYRDSFEDTTLAAELARLDVGRLIVAGAQSDYCVRTTAHRAAIEGYDLVLVSDCHTTEDTEFGGVPVTGEQIVAHTNQYFSGLDYPGGSYGIATHLAVALA</sequence>
<dbReference type="SUPFAM" id="SSF52499">
    <property type="entry name" value="Isochorismatase-like hydrolases"/>
    <property type="match status" value="1"/>
</dbReference>
<gene>
    <name evidence="3" type="ORF">CVS27_03865</name>
</gene>
<dbReference type="AlphaFoldDB" id="A0A2S4A0G1"/>
<feature type="domain" description="Isochorismatase-like" evidence="2">
    <location>
        <begin position="27"/>
        <end position="161"/>
    </location>
</feature>
<dbReference type="Gene3D" id="3.40.50.850">
    <property type="entry name" value="Isochorismatase-like"/>
    <property type="match status" value="1"/>
</dbReference>
<keyword evidence="4" id="KW-1185">Reference proteome</keyword>
<comment type="caution">
    <text evidence="3">The sequence shown here is derived from an EMBL/GenBank/DDBJ whole genome shotgun (WGS) entry which is preliminary data.</text>
</comment>
<dbReference type="GO" id="GO:0016787">
    <property type="term" value="F:hydrolase activity"/>
    <property type="evidence" value="ECO:0007669"/>
    <property type="project" value="UniProtKB-KW"/>
</dbReference>
<proteinExistence type="predicted"/>